<dbReference type="AlphaFoldDB" id="A0A7W9E6R7"/>
<keyword evidence="1" id="KW-0472">Membrane</keyword>
<organism evidence="2 3">
    <name type="scientific">Brevundimonas halotolerans</name>
    <dbReference type="NCBI Taxonomy" id="69670"/>
    <lineage>
        <taxon>Bacteria</taxon>
        <taxon>Pseudomonadati</taxon>
        <taxon>Pseudomonadota</taxon>
        <taxon>Alphaproteobacteria</taxon>
        <taxon>Caulobacterales</taxon>
        <taxon>Caulobacteraceae</taxon>
        <taxon>Brevundimonas</taxon>
    </lineage>
</organism>
<evidence type="ECO:0000313" key="2">
    <source>
        <dbReference type="EMBL" id="MBB5659289.1"/>
    </source>
</evidence>
<keyword evidence="1" id="KW-1133">Transmembrane helix</keyword>
<proteinExistence type="predicted"/>
<dbReference type="EMBL" id="JACIJB010000001">
    <property type="protein sequence ID" value="MBB5659289.1"/>
    <property type="molecule type" value="Genomic_DNA"/>
</dbReference>
<evidence type="ECO:0000313" key="3">
    <source>
        <dbReference type="Proteomes" id="UP000548978"/>
    </source>
</evidence>
<feature type="transmembrane region" description="Helical" evidence="1">
    <location>
        <begin position="33"/>
        <end position="55"/>
    </location>
</feature>
<evidence type="ECO:0000256" key="1">
    <source>
        <dbReference type="SAM" id="Phobius"/>
    </source>
</evidence>
<dbReference type="Proteomes" id="UP000548978">
    <property type="component" value="Unassembled WGS sequence"/>
</dbReference>
<comment type="caution">
    <text evidence="2">The sequence shown here is derived from an EMBL/GenBank/DDBJ whole genome shotgun (WGS) entry which is preliminary data.</text>
</comment>
<keyword evidence="3" id="KW-1185">Reference proteome</keyword>
<accession>A0A7W9E6R7</accession>
<keyword evidence="1" id="KW-0812">Transmembrane</keyword>
<reference evidence="2 3" key="1">
    <citation type="submission" date="2020-08" db="EMBL/GenBank/DDBJ databases">
        <title>Genomic Encyclopedia of Type Strains, Phase IV (KMG-IV): sequencing the most valuable type-strain genomes for metagenomic binning, comparative biology and taxonomic classification.</title>
        <authorList>
            <person name="Goeker M."/>
        </authorList>
    </citation>
    <scope>NUCLEOTIDE SEQUENCE [LARGE SCALE GENOMIC DNA]</scope>
    <source>
        <strain evidence="2 3">DSM 24448</strain>
    </source>
</reference>
<sequence>MPMIVRTAKLAHKRAGVVAVSRHDGEYWPPMQALIEMIIGFIAMLAAAALAQFGVESRAEPTSRPEVQRVTDCDKRPTSTVLVGTAAKRDC</sequence>
<gene>
    <name evidence="2" type="ORF">FHS65_000007</name>
</gene>
<dbReference type="RefSeq" id="WP_241153109.1">
    <property type="nucleotide sequence ID" value="NZ_JACIJB010000001.1"/>
</dbReference>
<name>A0A7W9E6R7_9CAUL</name>
<protein>
    <submittedName>
        <fullName evidence="2">Uncharacterized protein</fullName>
    </submittedName>
</protein>